<accession>A0ABQ6VE27</accession>
<comment type="subcellular location">
    <subcellularLocation>
        <location evidence="1">Cell membrane</location>
        <topology evidence="1">Multi-pass membrane protein</topology>
    </subcellularLocation>
</comment>
<keyword evidence="7 8" id="KW-0472">Membrane</keyword>
<keyword evidence="3" id="KW-0813">Transport</keyword>
<evidence type="ECO:0000256" key="8">
    <source>
        <dbReference type="SAM" id="Phobius"/>
    </source>
</evidence>
<keyword evidence="4" id="KW-1003">Cell membrane</keyword>
<feature type="transmembrane region" description="Helical" evidence="8">
    <location>
        <begin position="265"/>
        <end position="298"/>
    </location>
</feature>
<evidence type="ECO:0000256" key="5">
    <source>
        <dbReference type="ARBA" id="ARBA00022692"/>
    </source>
</evidence>
<evidence type="ECO:0000256" key="3">
    <source>
        <dbReference type="ARBA" id="ARBA00022448"/>
    </source>
</evidence>
<evidence type="ECO:0000256" key="4">
    <source>
        <dbReference type="ARBA" id="ARBA00022475"/>
    </source>
</evidence>
<proteinExistence type="inferred from homology"/>
<dbReference type="InterPro" id="IPR037294">
    <property type="entry name" value="ABC_BtuC-like"/>
</dbReference>
<evidence type="ECO:0000256" key="1">
    <source>
        <dbReference type="ARBA" id="ARBA00004651"/>
    </source>
</evidence>
<dbReference type="PANTHER" id="PTHR30472">
    <property type="entry name" value="FERRIC ENTEROBACTIN TRANSPORT SYSTEM PERMEASE PROTEIN"/>
    <property type="match status" value="1"/>
</dbReference>
<evidence type="ECO:0000256" key="2">
    <source>
        <dbReference type="ARBA" id="ARBA00007935"/>
    </source>
</evidence>
<dbReference type="Pfam" id="PF01032">
    <property type="entry name" value="FecCD"/>
    <property type="match status" value="1"/>
</dbReference>
<feature type="transmembrane region" description="Helical" evidence="8">
    <location>
        <begin position="337"/>
        <end position="355"/>
    </location>
</feature>
<dbReference type="EMBL" id="WBZJ01000001">
    <property type="protein sequence ID" value="KAB3522697.1"/>
    <property type="molecule type" value="Genomic_DNA"/>
</dbReference>
<comment type="caution">
    <text evidence="9">The sequence shown here is derived from an EMBL/GenBank/DDBJ whole genome shotgun (WGS) entry which is preliminary data.</text>
</comment>
<dbReference type="InterPro" id="IPR000522">
    <property type="entry name" value="ABC_transptr_permease_BtuC"/>
</dbReference>
<protein>
    <submittedName>
        <fullName evidence="9">Iron ABC transporter permease</fullName>
    </submittedName>
</protein>
<feature type="transmembrane region" description="Helical" evidence="8">
    <location>
        <begin position="26"/>
        <end position="46"/>
    </location>
</feature>
<keyword evidence="5 8" id="KW-0812">Transmembrane</keyword>
<reference evidence="9 10" key="1">
    <citation type="submission" date="2019-10" db="EMBL/GenBank/DDBJ databases">
        <title>Corynebacterium sp novel species isolated from the respiratory tract of Marmot.</title>
        <authorList>
            <person name="Zhang G."/>
        </authorList>
    </citation>
    <scope>NUCLEOTIDE SEQUENCE [LARGE SCALE GENOMIC DNA]</scope>
    <source>
        <strain evidence="9 10">336</strain>
    </source>
</reference>
<dbReference type="SUPFAM" id="SSF81345">
    <property type="entry name" value="ABC transporter involved in vitamin B12 uptake, BtuC"/>
    <property type="match status" value="1"/>
</dbReference>
<evidence type="ECO:0000256" key="7">
    <source>
        <dbReference type="ARBA" id="ARBA00023136"/>
    </source>
</evidence>
<feature type="transmembrane region" description="Helical" evidence="8">
    <location>
        <begin position="218"/>
        <end position="245"/>
    </location>
</feature>
<feature type="transmembrane region" description="Helical" evidence="8">
    <location>
        <begin position="115"/>
        <end position="137"/>
    </location>
</feature>
<evidence type="ECO:0000256" key="6">
    <source>
        <dbReference type="ARBA" id="ARBA00022989"/>
    </source>
</evidence>
<dbReference type="PANTHER" id="PTHR30472:SF67">
    <property type="entry name" value="PERMEASE OF ABC TRANSPORTER-RELATED"/>
    <property type="match status" value="1"/>
</dbReference>
<comment type="similarity">
    <text evidence="2">Belongs to the binding-protein-dependent transport system permease family. FecCD subfamily.</text>
</comment>
<evidence type="ECO:0000313" key="9">
    <source>
        <dbReference type="EMBL" id="KAB3522697.1"/>
    </source>
</evidence>
<organism evidence="9 10">
    <name type="scientific">Corynebacterium zhongnanshanii</name>
    <dbReference type="NCBI Taxonomy" id="2768834"/>
    <lineage>
        <taxon>Bacteria</taxon>
        <taxon>Bacillati</taxon>
        <taxon>Actinomycetota</taxon>
        <taxon>Actinomycetes</taxon>
        <taxon>Mycobacteriales</taxon>
        <taxon>Corynebacteriaceae</taxon>
        <taxon>Corynebacterium</taxon>
    </lineage>
</organism>
<name>A0ABQ6VE27_9CORY</name>
<dbReference type="Proteomes" id="UP000436181">
    <property type="component" value="Unassembled WGS sequence"/>
</dbReference>
<sequence>MQTVILLKATRTTDPLGHRHANARTINWAVLLLCALAASCAAALHLGTSTLGSHASLSPEQLHTIIRTIRAPRITLAVCVGAGLAVAGAVMQALVRNILADPYIVGIHSGASAGAAAVLLGGSALGAVGAAGAAGTASAAIPALGLQAGAFVGAAVASVLVFALARTAGSLNAVRILLAGVAVGYALSALTSFMVFASDSPESSRSVMFWLLGSLNLARWDSALLACAVVTALCCAVLWCVGPHVDAVVVGDSTALSLGIRPARFRAVLLAVLCVLIGSLVAMSGAIGFVGLVVPHVARRLVGSAHRRMLPIAALLGALLLVWSDVLARLLLAPQEIPIGIITALIGTPGLFILIRRQLSSP</sequence>
<feature type="transmembrane region" description="Helical" evidence="8">
    <location>
        <begin position="144"/>
        <end position="164"/>
    </location>
</feature>
<feature type="transmembrane region" description="Helical" evidence="8">
    <location>
        <begin position="176"/>
        <end position="197"/>
    </location>
</feature>
<keyword evidence="10" id="KW-1185">Reference proteome</keyword>
<dbReference type="Gene3D" id="1.10.3470.10">
    <property type="entry name" value="ABC transporter involved in vitamin B12 uptake, BtuC"/>
    <property type="match status" value="1"/>
</dbReference>
<feature type="transmembrane region" description="Helical" evidence="8">
    <location>
        <begin position="74"/>
        <end position="95"/>
    </location>
</feature>
<keyword evidence="6 8" id="KW-1133">Transmembrane helix</keyword>
<evidence type="ECO:0000313" key="10">
    <source>
        <dbReference type="Proteomes" id="UP000436181"/>
    </source>
</evidence>
<feature type="transmembrane region" description="Helical" evidence="8">
    <location>
        <begin position="310"/>
        <end position="331"/>
    </location>
</feature>
<dbReference type="CDD" id="cd06550">
    <property type="entry name" value="TM_ABC_iron-siderophores_like"/>
    <property type="match status" value="1"/>
</dbReference>
<gene>
    <name evidence="9" type="ORF">F8377_00485</name>
</gene>